<dbReference type="InParanoid" id="A0A1B7MRA2"/>
<dbReference type="PANTHER" id="PTHR19848:SF8">
    <property type="entry name" value="F-BOX AND WD REPEAT DOMAIN CONTAINING 7"/>
    <property type="match status" value="1"/>
</dbReference>
<keyword evidence="2" id="KW-0677">Repeat</keyword>
<dbReference type="Proteomes" id="UP000092154">
    <property type="component" value="Unassembled WGS sequence"/>
</dbReference>
<keyword evidence="6" id="KW-1185">Reference proteome</keyword>
<dbReference type="InterPro" id="IPR019775">
    <property type="entry name" value="WD40_repeat_CS"/>
</dbReference>
<dbReference type="InterPro" id="IPR001680">
    <property type="entry name" value="WD40_rpt"/>
</dbReference>
<dbReference type="Pfam" id="PF00400">
    <property type="entry name" value="WD40"/>
    <property type="match status" value="6"/>
</dbReference>
<evidence type="ECO:0000313" key="5">
    <source>
        <dbReference type="EMBL" id="OAX35123.1"/>
    </source>
</evidence>
<gene>
    <name evidence="5" type="ORF">K503DRAFT_858800</name>
</gene>
<feature type="region of interest" description="Disordered" evidence="4">
    <location>
        <begin position="442"/>
        <end position="479"/>
    </location>
</feature>
<proteinExistence type="predicted"/>
<keyword evidence="1 3" id="KW-0853">WD repeat</keyword>
<dbReference type="CDD" id="cd00200">
    <property type="entry name" value="WD40"/>
    <property type="match status" value="1"/>
</dbReference>
<dbReference type="OrthoDB" id="10251741at2759"/>
<organism evidence="5 6">
    <name type="scientific">Rhizopogon vinicolor AM-OR11-026</name>
    <dbReference type="NCBI Taxonomy" id="1314800"/>
    <lineage>
        <taxon>Eukaryota</taxon>
        <taxon>Fungi</taxon>
        <taxon>Dikarya</taxon>
        <taxon>Basidiomycota</taxon>
        <taxon>Agaricomycotina</taxon>
        <taxon>Agaricomycetes</taxon>
        <taxon>Agaricomycetidae</taxon>
        <taxon>Boletales</taxon>
        <taxon>Suillineae</taxon>
        <taxon>Rhizopogonaceae</taxon>
        <taxon>Rhizopogon</taxon>
    </lineage>
</organism>
<evidence type="ECO:0000256" key="2">
    <source>
        <dbReference type="ARBA" id="ARBA00022737"/>
    </source>
</evidence>
<feature type="compositionally biased region" description="Basic and acidic residues" evidence="4">
    <location>
        <begin position="462"/>
        <end position="472"/>
    </location>
</feature>
<dbReference type="PROSITE" id="PS00678">
    <property type="entry name" value="WD_REPEATS_1"/>
    <property type="match status" value="1"/>
</dbReference>
<accession>A0A1B7MRA2</accession>
<evidence type="ECO:0000256" key="3">
    <source>
        <dbReference type="PROSITE-ProRule" id="PRU00221"/>
    </source>
</evidence>
<dbReference type="AlphaFoldDB" id="A0A1B7MRA2"/>
<feature type="repeat" description="WD" evidence="3">
    <location>
        <begin position="272"/>
        <end position="306"/>
    </location>
</feature>
<dbReference type="PROSITE" id="PS50294">
    <property type="entry name" value="WD_REPEATS_REGION"/>
    <property type="match status" value="2"/>
</dbReference>
<dbReference type="SMART" id="SM00320">
    <property type="entry name" value="WD40"/>
    <property type="match status" value="7"/>
</dbReference>
<dbReference type="EMBL" id="KV448530">
    <property type="protein sequence ID" value="OAX35123.1"/>
    <property type="molecule type" value="Genomic_DNA"/>
</dbReference>
<feature type="repeat" description="WD" evidence="3">
    <location>
        <begin position="97"/>
        <end position="127"/>
    </location>
</feature>
<reference evidence="5 6" key="1">
    <citation type="submission" date="2016-06" db="EMBL/GenBank/DDBJ databases">
        <title>Comparative genomics of the ectomycorrhizal sister species Rhizopogon vinicolor and Rhizopogon vesiculosus (Basidiomycota: Boletales) reveals a divergence of the mating type B locus.</title>
        <authorList>
            <consortium name="DOE Joint Genome Institute"/>
            <person name="Mujic A.B."/>
            <person name="Kuo A."/>
            <person name="Tritt A."/>
            <person name="Lipzen A."/>
            <person name="Chen C."/>
            <person name="Johnson J."/>
            <person name="Sharma A."/>
            <person name="Barry K."/>
            <person name="Grigoriev I.V."/>
            <person name="Spatafora J.W."/>
        </authorList>
    </citation>
    <scope>NUCLEOTIDE SEQUENCE [LARGE SCALE GENOMIC DNA]</scope>
    <source>
        <strain evidence="5 6">AM-OR11-026</strain>
    </source>
</reference>
<feature type="repeat" description="WD" evidence="3">
    <location>
        <begin position="140"/>
        <end position="181"/>
    </location>
</feature>
<dbReference type="STRING" id="1314800.A0A1B7MRA2"/>
<sequence length="630" mass="69191">MQCKGPTPKYNFEGHKNDILDFVFLHDNVHIVSGSEDGTMRKWDCDTGLIVGEPWKGEGGNIWALALSPDGKTIACGRRDGRVQRWDTNGKLVEGVWIGHSRAVWSLSWSPSGGHIASGSEDGIILIRNAGSGEVDVGPIETKQGGVGSVAYSPSGDRIASGGSNQTICIWDNKTGKLLVDPIEDLGNCVTSVVWSSDSSKLYSASDKFARVFDSISGTLLHRFEHDHSLHSVALSPKHNALACVGYWGVAQLWDTESHKLLGQPSRQEYGKQDDGKHLDCVSFSQDGKYLAYGGEDKRITLWTVKDIAPRLAASMTDATQQETPSKSPSSYLDVDATKPFAHAGVNDITEEGRDDPYDNFFQYPSLRSASSDSSPKRRLWNIFIPSVFRSPENESISLKERLKRSFFTLHALSNPLLRVPANNGLTEPKPQEKVTARYKNGKHDNDVDLPNCSADTVPGANHDKVEQREEPPIDVDAPPPDGAFSAAKSDSNEIRALWKWLLRARGKEATSVKRTSAKMTRNPSPEVVEVRAARGFQRFVAYKPKHKTKKSQAPTTTANKAVPRQRGQYSQGAGGPSSHISQSHNSESSPSHFVTTHDVDDDSDSDSSIQGTCNKLLDKICFPRGHYYY</sequence>
<feature type="region of interest" description="Disordered" evidence="4">
    <location>
        <begin position="540"/>
        <end position="610"/>
    </location>
</feature>
<dbReference type="InterPro" id="IPR036322">
    <property type="entry name" value="WD40_repeat_dom_sf"/>
</dbReference>
<evidence type="ECO:0000313" key="6">
    <source>
        <dbReference type="Proteomes" id="UP000092154"/>
    </source>
</evidence>
<evidence type="ECO:0000256" key="1">
    <source>
        <dbReference type="ARBA" id="ARBA00022574"/>
    </source>
</evidence>
<dbReference type="InterPro" id="IPR015943">
    <property type="entry name" value="WD40/YVTN_repeat-like_dom_sf"/>
</dbReference>
<feature type="repeat" description="WD" evidence="3">
    <location>
        <begin position="55"/>
        <end position="87"/>
    </location>
</feature>
<name>A0A1B7MRA2_9AGAM</name>
<evidence type="ECO:0000256" key="4">
    <source>
        <dbReference type="SAM" id="MobiDB-lite"/>
    </source>
</evidence>
<feature type="compositionally biased region" description="Low complexity" evidence="4">
    <location>
        <begin position="578"/>
        <end position="593"/>
    </location>
</feature>
<dbReference type="PANTHER" id="PTHR19848">
    <property type="entry name" value="WD40 REPEAT PROTEIN"/>
    <property type="match status" value="1"/>
</dbReference>
<dbReference type="Gene3D" id="2.130.10.10">
    <property type="entry name" value="YVTN repeat-like/Quinoprotein amine dehydrogenase"/>
    <property type="match status" value="2"/>
</dbReference>
<dbReference type="SUPFAM" id="SSF50978">
    <property type="entry name" value="WD40 repeat-like"/>
    <property type="match status" value="1"/>
</dbReference>
<protein>
    <submittedName>
        <fullName evidence="5">WD40 repeat-like protein</fullName>
    </submittedName>
</protein>
<dbReference type="PROSITE" id="PS50082">
    <property type="entry name" value="WD_REPEATS_2"/>
    <property type="match status" value="5"/>
</dbReference>
<feature type="repeat" description="WD" evidence="3">
    <location>
        <begin position="12"/>
        <end position="44"/>
    </location>
</feature>